<dbReference type="PANTHER" id="PTHR30345">
    <property type="entry name" value="RIBOSE-5-PHOSPHATE ISOMERASE B"/>
    <property type="match status" value="1"/>
</dbReference>
<dbReference type="InterPro" id="IPR036569">
    <property type="entry name" value="RpiB_LacA_LacB_sf"/>
</dbReference>
<evidence type="ECO:0000256" key="1">
    <source>
        <dbReference type="ARBA" id="ARBA00008754"/>
    </source>
</evidence>
<evidence type="ECO:0008006" key="4">
    <source>
        <dbReference type="Google" id="ProtNLM"/>
    </source>
</evidence>
<dbReference type="Gene3D" id="3.40.1400.10">
    <property type="entry name" value="Sugar-phosphate isomerase, RpiB/LacA/LacB"/>
    <property type="match status" value="1"/>
</dbReference>
<evidence type="ECO:0000313" key="2">
    <source>
        <dbReference type="EMBL" id="OGY96216.1"/>
    </source>
</evidence>
<dbReference type="NCBIfam" id="NF004051">
    <property type="entry name" value="PRK05571.1"/>
    <property type="match status" value="1"/>
</dbReference>
<dbReference type="STRING" id="1798644.A2122_01710"/>
<dbReference type="InterPro" id="IPR003500">
    <property type="entry name" value="RpiB_LacA_LacB"/>
</dbReference>
<dbReference type="Proteomes" id="UP000176648">
    <property type="component" value="Unassembled WGS sequence"/>
</dbReference>
<dbReference type="Pfam" id="PF02502">
    <property type="entry name" value="LacAB_rpiB"/>
    <property type="match status" value="1"/>
</dbReference>
<dbReference type="AlphaFoldDB" id="A0A1G2C4P2"/>
<comment type="caution">
    <text evidence="2">The sequence shown here is derived from an EMBL/GenBank/DDBJ whole genome shotgun (WGS) entry which is preliminary data.</text>
</comment>
<dbReference type="GO" id="GO:0019316">
    <property type="term" value="P:D-allose catabolic process"/>
    <property type="evidence" value="ECO:0007669"/>
    <property type="project" value="TreeGrafter"/>
</dbReference>
<dbReference type="SUPFAM" id="SSF89623">
    <property type="entry name" value="Ribose/Galactose isomerase RpiB/AlsB"/>
    <property type="match status" value="1"/>
</dbReference>
<gene>
    <name evidence="2" type="ORF">A2122_01710</name>
</gene>
<dbReference type="NCBIfam" id="TIGR00689">
    <property type="entry name" value="rpiB_lacA_lacB"/>
    <property type="match status" value="1"/>
</dbReference>
<organism evidence="2 3">
    <name type="scientific">Candidatus Liptonbacteria bacterium GWB1_49_6</name>
    <dbReference type="NCBI Taxonomy" id="1798644"/>
    <lineage>
        <taxon>Bacteria</taxon>
        <taxon>Candidatus Liptoniibacteriota</taxon>
    </lineage>
</organism>
<protein>
    <recommendedName>
        <fullName evidence="4">Ribose-5-phosphate isomerase</fullName>
    </recommendedName>
</protein>
<comment type="similarity">
    <text evidence="1">Belongs to the LacAB/RpiB family.</text>
</comment>
<dbReference type="GO" id="GO:0004751">
    <property type="term" value="F:ribose-5-phosphate isomerase activity"/>
    <property type="evidence" value="ECO:0007669"/>
    <property type="project" value="TreeGrafter"/>
</dbReference>
<dbReference type="GO" id="GO:0009052">
    <property type="term" value="P:pentose-phosphate shunt, non-oxidative branch"/>
    <property type="evidence" value="ECO:0007669"/>
    <property type="project" value="TreeGrafter"/>
</dbReference>
<dbReference type="PIRSF" id="PIRSF005384">
    <property type="entry name" value="RpiB_LacA_B"/>
    <property type="match status" value="1"/>
</dbReference>
<evidence type="ECO:0000313" key="3">
    <source>
        <dbReference type="Proteomes" id="UP000176648"/>
    </source>
</evidence>
<name>A0A1G2C4P2_9BACT</name>
<proteinExistence type="inferred from homology"/>
<reference evidence="2 3" key="1">
    <citation type="journal article" date="2016" name="Nat. Commun.">
        <title>Thousands of microbial genomes shed light on interconnected biogeochemical processes in an aquifer system.</title>
        <authorList>
            <person name="Anantharaman K."/>
            <person name="Brown C.T."/>
            <person name="Hug L.A."/>
            <person name="Sharon I."/>
            <person name="Castelle C.J."/>
            <person name="Probst A.J."/>
            <person name="Thomas B.C."/>
            <person name="Singh A."/>
            <person name="Wilkins M.J."/>
            <person name="Karaoz U."/>
            <person name="Brodie E.L."/>
            <person name="Williams K.H."/>
            <person name="Hubbard S.S."/>
            <person name="Banfield J.F."/>
        </authorList>
    </citation>
    <scope>NUCLEOTIDE SEQUENCE [LARGE SCALE GENOMIC DNA]</scope>
</reference>
<sequence length="151" mass="16880">MIIYFGADHRGFALKEFLKSQAQDQGYETLDCGNIVNDVNDDYPDFARAVSEKVSKNPDGSRGILICGSGVGMDIAANKFRGVRAGLALSSDQIYDARRDDDINILAVPADFVSQEDAGKILKIFLETKFKSEERHRRRLGKIAEIEEQRH</sequence>
<accession>A0A1G2C4P2</accession>
<dbReference type="EMBL" id="MHKU01000040">
    <property type="protein sequence ID" value="OGY96216.1"/>
    <property type="molecule type" value="Genomic_DNA"/>
</dbReference>
<dbReference type="PANTHER" id="PTHR30345:SF0">
    <property type="entry name" value="DNA DAMAGE-REPAIR_TOLERATION PROTEIN DRT102"/>
    <property type="match status" value="1"/>
</dbReference>